<evidence type="ECO:0000256" key="4">
    <source>
        <dbReference type="ARBA" id="ARBA00022692"/>
    </source>
</evidence>
<keyword evidence="5 10" id="KW-0276">Fatty acid metabolism</keyword>
<keyword evidence="12" id="KW-1185">Reference proteome</keyword>
<dbReference type="GO" id="GO:0042761">
    <property type="term" value="P:very long-chain fatty acid biosynthetic process"/>
    <property type="evidence" value="ECO:0007669"/>
    <property type="project" value="TreeGrafter"/>
</dbReference>
<dbReference type="GO" id="GO:0034626">
    <property type="term" value="P:fatty acid elongation, polyunsaturated fatty acid"/>
    <property type="evidence" value="ECO:0007669"/>
    <property type="project" value="TreeGrafter"/>
</dbReference>
<comment type="caution">
    <text evidence="10">Lacks conserved residue(s) required for the propagation of feature annotation.</text>
</comment>
<keyword evidence="3 10" id="KW-0808">Transferase</keyword>
<dbReference type="Proteomes" id="UP000677054">
    <property type="component" value="Unassembled WGS sequence"/>
</dbReference>
<evidence type="ECO:0000256" key="8">
    <source>
        <dbReference type="ARBA" id="ARBA00023136"/>
    </source>
</evidence>
<evidence type="ECO:0000256" key="2">
    <source>
        <dbReference type="ARBA" id="ARBA00022516"/>
    </source>
</evidence>
<dbReference type="OrthoDB" id="10259681at2759"/>
<dbReference type="EMBL" id="LR900158">
    <property type="protein sequence ID" value="CAD7244450.1"/>
    <property type="molecule type" value="Genomic_DNA"/>
</dbReference>
<proteinExistence type="inferred from homology"/>
<evidence type="ECO:0000256" key="5">
    <source>
        <dbReference type="ARBA" id="ARBA00022832"/>
    </source>
</evidence>
<protein>
    <recommendedName>
        <fullName evidence="10">Elongation of very long chain fatty acids protein</fullName>
        <ecNumber evidence="10">2.3.1.199</ecNumber>
    </recommendedName>
    <alternativeName>
        <fullName evidence="10">Very-long-chain 3-oxoacyl-CoA synthase</fullName>
    </alternativeName>
</protein>
<dbReference type="Pfam" id="PF01151">
    <property type="entry name" value="ELO"/>
    <property type="match status" value="1"/>
</dbReference>
<comment type="subcellular location">
    <subcellularLocation>
        <location evidence="1">Membrane</location>
        <topology evidence="1">Multi-pass membrane protein</topology>
    </subcellularLocation>
</comment>
<dbReference type="GO" id="GO:0009922">
    <property type="term" value="F:fatty acid elongase activity"/>
    <property type="evidence" value="ECO:0007669"/>
    <property type="project" value="UniProtKB-EC"/>
</dbReference>
<evidence type="ECO:0000256" key="1">
    <source>
        <dbReference type="ARBA" id="ARBA00004141"/>
    </source>
</evidence>
<evidence type="ECO:0000256" key="10">
    <source>
        <dbReference type="RuleBase" id="RU361115"/>
    </source>
</evidence>
<accession>A0A7R8XDU1</accession>
<keyword evidence="2 10" id="KW-0444">Lipid biosynthesis</keyword>
<organism evidence="11">
    <name type="scientific">Darwinula stevensoni</name>
    <dbReference type="NCBI Taxonomy" id="69355"/>
    <lineage>
        <taxon>Eukaryota</taxon>
        <taxon>Metazoa</taxon>
        <taxon>Ecdysozoa</taxon>
        <taxon>Arthropoda</taxon>
        <taxon>Crustacea</taxon>
        <taxon>Oligostraca</taxon>
        <taxon>Ostracoda</taxon>
        <taxon>Podocopa</taxon>
        <taxon>Podocopida</taxon>
        <taxon>Darwinulocopina</taxon>
        <taxon>Darwinuloidea</taxon>
        <taxon>Darwinulidae</taxon>
        <taxon>Darwinula</taxon>
    </lineage>
</organism>
<dbReference type="EMBL" id="CAJPEV010000641">
    <property type="protein sequence ID" value="CAG0887156.1"/>
    <property type="molecule type" value="Genomic_DNA"/>
</dbReference>
<dbReference type="InterPro" id="IPR002076">
    <property type="entry name" value="ELO_fam"/>
</dbReference>
<evidence type="ECO:0000256" key="7">
    <source>
        <dbReference type="ARBA" id="ARBA00023098"/>
    </source>
</evidence>
<feature type="transmembrane region" description="Helical" evidence="10">
    <location>
        <begin position="62"/>
        <end position="81"/>
    </location>
</feature>
<keyword evidence="8 10" id="KW-0472">Membrane</keyword>
<dbReference type="GO" id="GO:0005789">
    <property type="term" value="C:endoplasmic reticulum membrane"/>
    <property type="evidence" value="ECO:0007669"/>
    <property type="project" value="TreeGrafter"/>
</dbReference>
<dbReference type="AlphaFoldDB" id="A0A7R8XDU1"/>
<dbReference type="GO" id="GO:0019367">
    <property type="term" value="P:fatty acid elongation, saturated fatty acid"/>
    <property type="evidence" value="ECO:0007669"/>
    <property type="project" value="TreeGrafter"/>
</dbReference>
<evidence type="ECO:0000313" key="12">
    <source>
        <dbReference type="Proteomes" id="UP000677054"/>
    </source>
</evidence>
<keyword evidence="6 10" id="KW-1133">Transmembrane helix</keyword>
<evidence type="ECO:0000256" key="3">
    <source>
        <dbReference type="ARBA" id="ARBA00022679"/>
    </source>
</evidence>
<dbReference type="GO" id="GO:0030148">
    <property type="term" value="P:sphingolipid biosynthetic process"/>
    <property type="evidence" value="ECO:0007669"/>
    <property type="project" value="TreeGrafter"/>
</dbReference>
<sequence length="97" mass="10473">MNPVVHSIMYYTASTLGVKVGGGVAMCITTLKILQMVVGSTVSLSAGFYKLLGLSCRVSDGVVTMALLGYFSYFALFVDFFRNGYLNKSIKLAKKTP</sequence>
<gene>
    <name evidence="11" type="ORF">DSTB1V02_LOCUS4346</name>
</gene>
<comment type="similarity">
    <text evidence="10">Belongs to the ELO family.</text>
</comment>
<dbReference type="PANTHER" id="PTHR11157:SF17">
    <property type="entry name" value="ELONGATION OF VERY LONG CHAIN FATTY ACIDS PROTEIN 6"/>
    <property type="match status" value="1"/>
</dbReference>
<dbReference type="PANTHER" id="PTHR11157">
    <property type="entry name" value="FATTY ACID ACYL TRANSFERASE-RELATED"/>
    <property type="match status" value="1"/>
</dbReference>
<evidence type="ECO:0000313" key="11">
    <source>
        <dbReference type="EMBL" id="CAD7244450.1"/>
    </source>
</evidence>
<reference evidence="11" key="1">
    <citation type="submission" date="2020-11" db="EMBL/GenBank/DDBJ databases">
        <authorList>
            <person name="Tran Van P."/>
        </authorList>
    </citation>
    <scope>NUCLEOTIDE SEQUENCE</scope>
</reference>
<keyword evidence="7 10" id="KW-0443">Lipid metabolism</keyword>
<dbReference type="EC" id="2.3.1.199" evidence="10"/>
<dbReference type="GO" id="GO:0034625">
    <property type="term" value="P:fatty acid elongation, monounsaturated fatty acid"/>
    <property type="evidence" value="ECO:0007669"/>
    <property type="project" value="TreeGrafter"/>
</dbReference>
<name>A0A7R8XDU1_9CRUS</name>
<comment type="catalytic activity">
    <reaction evidence="10">
        <text>a very-long-chain acyl-CoA + malonyl-CoA + H(+) = a very-long-chain 3-oxoacyl-CoA + CO2 + CoA</text>
        <dbReference type="Rhea" id="RHEA:32727"/>
        <dbReference type="ChEBI" id="CHEBI:15378"/>
        <dbReference type="ChEBI" id="CHEBI:16526"/>
        <dbReference type="ChEBI" id="CHEBI:57287"/>
        <dbReference type="ChEBI" id="CHEBI:57384"/>
        <dbReference type="ChEBI" id="CHEBI:90725"/>
        <dbReference type="ChEBI" id="CHEBI:90736"/>
        <dbReference type="EC" id="2.3.1.199"/>
    </reaction>
</comment>
<keyword evidence="4 10" id="KW-0812">Transmembrane</keyword>
<feature type="transmembrane region" description="Helical" evidence="10">
    <location>
        <begin position="20"/>
        <end position="42"/>
    </location>
</feature>
<evidence type="ECO:0000256" key="9">
    <source>
        <dbReference type="ARBA" id="ARBA00023160"/>
    </source>
</evidence>
<evidence type="ECO:0000256" key="6">
    <source>
        <dbReference type="ARBA" id="ARBA00022989"/>
    </source>
</evidence>
<keyword evidence="9 10" id="KW-0275">Fatty acid biosynthesis</keyword>